<evidence type="ECO:0000313" key="2">
    <source>
        <dbReference type="Proteomes" id="UP001247620"/>
    </source>
</evidence>
<accession>A0ABU1TEW8</accession>
<keyword evidence="2" id="KW-1185">Reference proteome</keyword>
<dbReference type="EMBL" id="JAVDUU010000003">
    <property type="protein sequence ID" value="MDR6943811.1"/>
    <property type="molecule type" value="Genomic_DNA"/>
</dbReference>
<name>A0ABU1TEW8_9SPHI</name>
<dbReference type="Proteomes" id="UP001247620">
    <property type="component" value="Unassembled WGS sequence"/>
</dbReference>
<comment type="caution">
    <text evidence="1">The sequence shown here is derived from an EMBL/GenBank/DDBJ whole genome shotgun (WGS) entry which is preliminary data.</text>
</comment>
<reference evidence="1 2" key="1">
    <citation type="submission" date="2023-07" db="EMBL/GenBank/DDBJ databases">
        <title>Sorghum-associated microbial communities from plants grown in Nebraska, USA.</title>
        <authorList>
            <person name="Schachtman D."/>
        </authorList>
    </citation>
    <scope>NUCLEOTIDE SEQUENCE [LARGE SCALE GENOMIC DNA]</scope>
    <source>
        <strain evidence="1 2">3262</strain>
    </source>
</reference>
<sequence>MLQTTNNVHQQFAGFFNDAQLYPYAYEVPTNWYQKQQRL</sequence>
<evidence type="ECO:0000313" key="1">
    <source>
        <dbReference type="EMBL" id="MDR6943811.1"/>
    </source>
</evidence>
<organism evidence="1 2">
    <name type="scientific">Mucilaginibacter pocheonensis</name>
    <dbReference type="NCBI Taxonomy" id="398050"/>
    <lineage>
        <taxon>Bacteria</taxon>
        <taxon>Pseudomonadati</taxon>
        <taxon>Bacteroidota</taxon>
        <taxon>Sphingobacteriia</taxon>
        <taxon>Sphingobacteriales</taxon>
        <taxon>Sphingobacteriaceae</taxon>
        <taxon>Mucilaginibacter</taxon>
    </lineage>
</organism>
<gene>
    <name evidence="1" type="ORF">J2W55_003664</name>
</gene>
<proteinExistence type="predicted"/>
<protein>
    <submittedName>
        <fullName evidence="1">Uncharacterized protein</fullName>
    </submittedName>
</protein>